<dbReference type="Proteomes" id="UP000198885">
    <property type="component" value="Unassembled WGS sequence"/>
</dbReference>
<dbReference type="Pfam" id="PF13469">
    <property type="entry name" value="Sulfotransfer_3"/>
    <property type="match status" value="1"/>
</dbReference>
<dbReference type="PANTHER" id="PTHR10605:SF56">
    <property type="entry name" value="BIFUNCTIONAL HEPARAN SULFATE N-DEACETYLASE_N-SULFOTRANSFERASE"/>
    <property type="match status" value="1"/>
</dbReference>
<dbReference type="InterPro" id="IPR037359">
    <property type="entry name" value="NST/OST"/>
</dbReference>
<dbReference type="PANTHER" id="PTHR10605">
    <property type="entry name" value="HEPARAN SULFATE SULFOTRANSFERASE"/>
    <property type="match status" value="1"/>
</dbReference>
<accession>A0A1H9Q368</accession>
<gene>
    <name evidence="2" type="ORF">SAMN04490244_101454</name>
</gene>
<dbReference type="InterPro" id="IPR027417">
    <property type="entry name" value="P-loop_NTPase"/>
</dbReference>
<dbReference type="AlphaFoldDB" id="A0A1H9Q368"/>
<keyword evidence="3" id="KW-1185">Reference proteome</keyword>
<dbReference type="GO" id="GO:0008146">
    <property type="term" value="F:sulfotransferase activity"/>
    <property type="evidence" value="ECO:0007669"/>
    <property type="project" value="InterPro"/>
</dbReference>
<protein>
    <submittedName>
        <fullName evidence="2">Sulfotransferase family protein</fullName>
    </submittedName>
</protein>
<reference evidence="2 3" key="1">
    <citation type="submission" date="2016-10" db="EMBL/GenBank/DDBJ databases">
        <authorList>
            <person name="de Groot N.N."/>
        </authorList>
    </citation>
    <scope>NUCLEOTIDE SEQUENCE [LARGE SCALE GENOMIC DNA]</scope>
    <source>
        <strain evidence="2 3">DSM 23042</strain>
    </source>
</reference>
<keyword evidence="1 2" id="KW-0808">Transferase</keyword>
<sequence>MAAPTLMFCVGATKAGTSWLYEELAGHPECHLRSIKELHYFDALESGRRDVEARQHGETIDTLTQRWWTAPVERRPRLEERIADRRAYRDVLTADEGDVSGYLDYLQAGRGEAALVGDVTPAYALLPTERLSAMARLLPDVRFVYLLRDPVARLWSHVRMIARRRSPEPTAEPERTARILNRTLRGEEREIEIRGDYAGALGRLDAAIAPERLLVMFYEELIAPGGLPRLCRFLGISAREGDTARRVHEGEKIELKPGQRRRARAWLQPQYEHVQKVMGRLPDAWLDVTAPSLRGATG</sequence>
<dbReference type="SUPFAM" id="SSF52540">
    <property type="entry name" value="P-loop containing nucleoside triphosphate hydrolases"/>
    <property type="match status" value="1"/>
</dbReference>
<evidence type="ECO:0000256" key="1">
    <source>
        <dbReference type="ARBA" id="ARBA00022679"/>
    </source>
</evidence>
<dbReference type="EMBL" id="FOGU01000001">
    <property type="protein sequence ID" value="SER55026.1"/>
    <property type="molecule type" value="Genomic_DNA"/>
</dbReference>
<name>A0A1H9Q368_9RHOB</name>
<evidence type="ECO:0000313" key="3">
    <source>
        <dbReference type="Proteomes" id="UP000198885"/>
    </source>
</evidence>
<dbReference type="STRING" id="641238.SAMN04490244_101454"/>
<evidence type="ECO:0000313" key="2">
    <source>
        <dbReference type="EMBL" id="SER55026.1"/>
    </source>
</evidence>
<dbReference type="RefSeq" id="WP_092687675.1">
    <property type="nucleotide sequence ID" value="NZ_FOGU01000001.1"/>
</dbReference>
<dbReference type="Gene3D" id="3.40.50.300">
    <property type="entry name" value="P-loop containing nucleotide triphosphate hydrolases"/>
    <property type="match status" value="1"/>
</dbReference>
<dbReference type="OrthoDB" id="981508at2"/>
<proteinExistence type="predicted"/>
<organism evidence="2 3">
    <name type="scientific">Tranquillimonas rosea</name>
    <dbReference type="NCBI Taxonomy" id="641238"/>
    <lineage>
        <taxon>Bacteria</taxon>
        <taxon>Pseudomonadati</taxon>
        <taxon>Pseudomonadota</taxon>
        <taxon>Alphaproteobacteria</taxon>
        <taxon>Rhodobacterales</taxon>
        <taxon>Roseobacteraceae</taxon>
        <taxon>Tranquillimonas</taxon>
    </lineage>
</organism>